<sequence>MVAAFLKKGIFLRGTGGEAAAGLGTCSRAAKRPTKALQAPQGRAELRAAQWPGRRRRQAPKNNKKSPTLKNRAFLYI</sequence>
<protein>
    <submittedName>
        <fullName evidence="2">Uncharacterized protein</fullName>
    </submittedName>
</protein>
<accession>H6LAU0</accession>
<dbReference type="AlphaFoldDB" id="H6LAU0"/>
<dbReference type="STRING" id="984262.SGRA_2955"/>
<keyword evidence="3" id="KW-1185">Reference proteome</keyword>
<feature type="region of interest" description="Disordered" evidence="1">
    <location>
        <begin position="51"/>
        <end position="70"/>
    </location>
</feature>
<name>H6LAU0_SAPGL</name>
<evidence type="ECO:0000313" key="2">
    <source>
        <dbReference type="EMBL" id="AFC25683.1"/>
    </source>
</evidence>
<dbReference type="KEGG" id="sgn:SGRA_2955"/>
<evidence type="ECO:0000256" key="1">
    <source>
        <dbReference type="SAM" id="MobiDB-lite"/>
    </source>
</evidence>
<dbReference type="Proteomes" id="UP000007519">
    <property type="component" value="Chromosome"/>
</dbReference>
<proteinExistence type="predicted"/>
<reference evidence="2 3" key="1">
    <citation type="journal article" date="2012" name="Stand. Genomic Sci.">
        <title>Complete genome sequencing and analysis of Saprospira grandis str. Lewin, a predatory marine bacterium.</title>
        <authorList>
            <person name="Saw J.H."/>
            <person name="Yuryev A."/>
            <person name="Kanbe M."/>
            <person name="Hou S."/>
            <person name="Young A.G."/>
            <person name="Aizawa S."/>
            <person name="Alam M."/>
        </authorList>
    </citation>
    <scope>NUCLEOTIDE SEQUENCE [LARGE SCALE GENOMIC DNA]</scope>
    <source>
        <strain evidence="2 3">Lewin</strain>
    </source>
</reference>
<feature type="compositionally biased region" description="Basic residues" evidence="1">
    <location>
        <begin position="53"/>
        <end position="64"/>
    </location>
</feature>
<dbReference type="HOGENOM" id="CLU_2636001_0_0_10"/>
<evidence type="ECO:0000313" key="3">
    <source>
        <dbReference type="Proteomes" id="UP000007519"/>
    </source>
</evidence>
<dbReference type="EMBL" id="CP002831">
    <property type="protein sequence ID" value="AFC25683.1"/>
    <property type="molecule type" value="Genomic_DNA"/>
</dbReference>
<gene>
    <name evidence="2" type="ordered locus">SGRA_2955</name>
</gene>
<organism evidence="2 3">
    <name type="scientific">Saprospira grandis (strain Lewin)</name>
    <dbReference type="NCBI Taxonomy" id="984262"/>
    <lineage>
        <taxon>Bacteria</taxon>
        <taxon>Pseudomonadati</taxon>
        <taxon>Bacteroidota</taxon>
        <taxon>Saprospiria</taxon>
        <taxon>Saprospirales</taxon>
        <taxon>Saprospiraceae</taxon>
        <taxon>Saprospira</taxon>
    </lineage>
</organism>